<dbReference type="RefSeq" id="WP_082726126.1">
    <property type="nucleotide sequence ID" value="NZ_AP014924.1"/>
</dbReference>
<keyword evidence="2" id="KW-1185">Reference proteome</keyword>
<dbReference type="AlphaFoldDB" id="A0A0K2SLE2"/>
<name>A0A0K2SLE2_LIMPI</name>
<gene>
    <name evidence="1" type="ORF">LIP_2097</name>
</gene>
<accession>A0A0K2SLE2</accession>
<evidence type="ECO:0000313" key="1">
    <source>
        <dbReference type="EMBL" id="BAS27938.1"/>
    </source>
</evidence>
<evidence type="ECO:0000313" key="2">
    <source>
        <dbReference type="Proteomes" id="UP000065807"/>
    </source>
</evidence>
<dbReference type="STRING" id="1555112.LIP_2097"/>
<proteinExistence type="predicted"/>
<dbReference type="KEGG" id="lpil:LIP_2097"/>
<evidence type="ECO:0008006" key="3">
    <source>
        <dbReference type="Google" id="ProtNLM"/>
    </source>
</evidence>
<dbReference type="Proteomes" id="UP000065807">
    <property type="component" value="Chromosome"/>
</dbReference>
<reference evidence="2" key="1">
    <citation type="submission" date="2015-07" db="EMBL/GenBank/DDBJ databases">
        <title>Complete genome sequence and phylogenetic analysis of Limnochorda pilosa.</title>
        <authorList>
            <person name="Watanabe M."/>
            <person name="Kojima H."/>
            <person name="Fukui M."/>
        </authorList>
    </citation>
    <scope>NUCLEOTIDE SEQUENCE [LARGE SCALE GENOMIC DNA]</scope>
    <source>
        <strain evidence="2">HC45</strain>
    </source>
</reference>
<reference evidence="2" key="2">
    <citation type="journal article" date="2016" name="Int. J. Syst. Evol. Microbiol.">
        <title>Complete genome sequence and cell structure of Limnochorda pilosa, a Gram-negative spore-former within the phylum Firmicutes.</title>
        <authorList>
            <person name="Watanabe M."/>
            <person name="Kojima H."/>
            <person name="Fukui M."/>
        </authorList>
    </citation>
    <scope>NUCLEOTIDE SEQUENCE [LARGE SCALE GENOMIC DNA]</scope>
    <source>
        <strain evidence="2">HC45</strain>
    </source>
</reference>
<dbReference type="Pfam" id="PF11010">
    <property type="entry name" value="DUF2848"/>
    <property type="match status" value="1"/>
</dbReference>
<dbReference type="InterPro" id="IPR021269">
    <property type="entry name" value="DUF2848"/>
</dbReference>
<dbReference type="OrthoDB" id="9792678at2"/>
<sequence length="231" mass="25874">MEFVVERRGRAKARLSLEPRLVLNAGYAGRNQEAVRRHIEELEQLGVPRPGRVPMVFAVSNHLLLNLSVLQVIDTQSSAEIEYVLLFHRGSVYVTVGSDHSDREVETRSIQKAKNSYPNVVAGTVWPLDEVTGHFDQLELTCEATRGDAIVPYQHGKAADLLPPSYWLDWVRRAGLFESDVVFYSGTIAAQDGLHHGDAYRLRLHDPVLGREIVHSYRCPVVSVPEVAEKA</sequence>
<dbReference type="EMBL" id="AP014924">
    <property type="protein sequence ID" value="BAS27938.1"/>
    <property type="molecule type" value="Genomic_DNA"/>
</dbReference>
<protein>
    <recommendedName>
        <fullName evidence="3">DUF2848 domain-containing protein</fullName>
    </recommendedName>
</protein>
<organism evidence="1 2">
    <name type="scientific">Limnochorda pilosa</name>
    <dbReference type="NCBI Taxonomy" id="1555112"/>
    <lineage>
        <taxon>Bacteria</taxon>
        <taxon>Bacillati</taxon>
        <taxon>Bacillota</taxon>
        <taxon>Limnochordia</taxon>
        <taxon>Limnochordales</taxon>
        <taxon>Limnochordaceae</taxon>
        <taxon>Limnochorda</taxon>
    </lineage>
</organism>
<dbReference type="PATRIC" id="fig|1555112.3.peg.2138"/>